<proteinExistence type="predicted"/>
<reference evidence="2" key="1">
    <citation type="submission" date="2024-07" db="EMBL/GenBank/DDBJ databases">
        <authorList>
            <person name="Li X.-J."/>
            <person name="Wang X."/>
        </authorList>
    </citation>
    <scope>NUCLEOTIDE SEQUENCE</scope>
    <source>
        <strain evidence="2">HSP-342</strain>
    </source>
</reference>
<dbReference type="KEGG" id="lmes:AB8B23_04845"/>
<dbReference type="RefSeq" id="WP_369713690.1">
    <property type="nucleotide sequence ID" value="NZ_CP165646.1"/>
</dbReference>
<evidence type="ECO:0000313" key="2">
    <source>
        <dbReference type="EMBL" id="XDU65488.1"/>
    </source>
</evidence>
<evidence type="ECO:0000256" key="1">
    <source>
        <dbReference type="SAM" id="SignalP"/>
    </source>
</evidence>
<evidence type="ECO:0008006" key="3">
    <source>
        <dbReference type="Google" id="ProtNLM"/>
    </source>
</evidence>
<protein>
    <recommendedName>
        <fullName evidence="3">Lipoprotein</fullName>
    </recommendedName>
</protein>
<feature type="signal peptide" evidence="1">
    <location>
        <begin position="1"/>
        <end position="19"/>
    </location>
</feature>
<organism evidence="2">
    <name type="scientific">Leptotrichia mesophila</name>
    <dbReference type="NCBI Taxonomy" id="3239303"/>
    <lineage>
        <taxon>Bacteria</taxon>
        <taxon>Fusobacteriati</taxon>
        <taxon>Fusobacteriota</taxon>
        <taxon>Fusobacteriia</taxon>
        <taxon>Fusobacteriales</taxon>
        <taxon>Leptotrichiaceae</taxon>
        <taxon>Leptotrichia</taxon>
    </lineage>
</organism>
<feature type="chain" id="PRO_5044275137" description="Lipoprotein" evidence="1">
    <location>
        <begin position="20"/>
        <end position="49"/>
    </location>
</feature>
<name>A0AB39VER6_9FUSO</name>
<dbReference type="EMBL" id="CP165646">
    <property type="protein sequence ID" value="XDU65488.1"/>
    <property type="molecule type" value="Genomic_DNA"/>
</dbReference>
<sequence length="49" mass="5713">MKKIILLLTLLILISSCTAFEIANQMEKERGRECRYNYKGEVQNCGYIN</sequence>
<accession>A0AB39VER6</accession>
<gene>
    <name evidence="2" type="ORF">AB8B23_04845</name>
</gene>
<dbReference type="AlphaFoldDB" id="A0AB39VER6"/>
<dbReference type="PROSITE" id="PS51257">
    <property type="entry name" value="PROKAR_LIPOPROTEIN"/>
    <property type="match status" value="1"/>
</dbReference>
<keyword evidence="1" id="KW-0732">Signal</keyword>